<dbReference type="AlphaFoldDB" id="A0A9D1PZF1"/>
<feature type="domain" description="Dihydrodipicolinate reductase N-terminal" evidence="11">
    <location>
        <begin position="1"/>
        <end position="108"/>
    </location>
</feature>
<dbReference type="SUPFAM" id="SSF51735">
    <property type="entry name" value="NAD(P)-binding Rossmann-fold domains"/>
    <property type="match status" value="1"/>
</dbReference>
<dbReference type="Pfam" id="PF01113">
    <property type="entry name" value="DapB_N"/>
    <property type="match status" value="1"/>
</dbReference>
<comment type="pathway">
    <text evidence="9">Amino-acid biosynthesis; L-lysine biosynthesis via DAP pathway; (S)-tetrahydrodipicolinate from L-aspartate: step 4/4.</text>
</comment>
<dbReference type="GO" id="GO:0019877">
    <property type="term" value="P:diaminopimelate biosynthetic process"/>
    <property type="evidence" value="ECO:0007669"/>
    <property type="project" value="UniProtKB-UniRule"/>
</dbReference>
<evidence type="ECO:0000256" key="7">
    <source>
        <dbReference type="ARBA" id="ARBA00023027"/>
    </source>
</evidence>
<keyword evidence="7 9" id="KW-0520">NAD</keyword>
<evidence type="ECO:0000256" key="10">
    <source>
        <dbReference type="NCBIfam" id="TIGR00036"/>
    </source>
</evidence>
<reference evidence="13" key="1">
    <citation type="journal article" date="2021" name="PeerJ">
        <title>Extensive microbial diversity within the chicken gut microbiome revealed by metagenomics and culture.</title>
        <authorList>
            <person name="Gilroy R."/>
            <person name="Ravi A."/>
            <person name="Getino M."/>
            <person name="Pursley I."/>
            <person name="Horton D.L."/>
            <person name="Alikhan N.F."/>
            <person name="Baker D."/>
            <person name="Gharbi K."/>
            <person name="Hall N."/>
            <person name="Watson M."/>
            <person name="Adriaenssens E.M."/>
            <person name="Foster-Nyarko E."/>
            <person name="Jarju S."/>
            <person name="Secka A."/>
            <person name="Antonio M."/>
            <person name="Oren A."/>
            <person name="Chaudhuri R.R."/>
            <person name="La Ragione R."/>
            <person name="Hildebrand F."/>
            <person name="Pallen M.J."/>
        </authorList>
    </citation>
    <scope>NUCLEOTIDE SEQUENCE</scope>
    <source>
        <strain evidence="13">12435</strain>
    </source>
</reference>
<evidence type="ECO:0000259" key="11">
    <source>
        <dbReference type="Pfam" id="PF01113"/>
    </source>
</evidence>
<keyword evidence="2 9" id="KW-0963">Cytoplasm</keyword>
<comment type="catalytic activity">
    <reaction evidence="9">
        <text>(S)-2,3,4,5-tetrahydrodipicolinate + NAD(+) + H2O = (2S,4S)-4-hydroxy-2,3,4,5-tetrahydrodipicolinate + NADH + H(+)</text>
        <dbReference type="Rhea" id="RHEA:35323"/>
        <dbReference type="ChEBI" id="CHEBI:15377"/>
        <dbReference type="ChEBI" id="CHEBI:15378"/>
        <dbReference type="ChEBI" id="CHEBI:16845"/>
        <dbReference type="ChEBI" id="CHEBI:57540"/>
        <dbReference type="ChEBI" id="CHEBI:57945"/>
        <dbReference type="ChEBI" id="CHEBI:67139"/>
        <dbReference type="EC" id="1.17.1.8"/>
    </reaction>
</comment>
<evidence type="ECO:0000259" key="12">
    <source>
        <dbReference type="Pfam" id="PF05173"/>
    </source>
</evidence>
<dbReference type="CDD" id="cd02274">
    <property type="entry name" value="DHDPR_N"/>
    <property type="match status" value="1"/>
</dbReference>
<gene>
    <name evidence="9 13" type="primary">dapB</name>
    <name evidence="13" type="ORF">H9892_02085</name>
</gene>
<sequence>MKIFIVGINGKMGRAICDCAEREGVTVAGGLDIAAGGKYPVFAKAADVNVGFDVIIDFSRPATLGEVTALAEKHGAPVVLATTGYSEEELAKIKALSEKVPVFRSANMSLGVNVVESVLPALASALKGFDVEIVEAHHNRKVDAPSGTALQMLESVKKGLDYEPRIVYGREGSCKREKGDIGVHAIRGGTIVGEHTVMFVGEDEIVEIKHTALSRNIFAEGAVKAAAFLIGKAPGMYDMNDYING</sequence>
<evidence type="ECO:0000256" key="9">
    <source>
        <dbReference type="HAMAP-Rule" id="MF_00102"/>
    </source>
</evidence>
<evidence type="ECO:0000313" key="14">
    <source>
        <dbReference type="Proteomes" id="UP000823990"/>
    </source>
</evidence>
<dbReference type="EC" id="1.17.1.8" evidence="9 10"/>
<dbReference type="InterPro" id="IPR036291">
    <property type="entry name" value="NAD(P)-bd_dom_sf"/>
</dbReference>
<feature type="binding site" evidence="9">
    <location>
        <begin position="105"/>
        <end position="108"/>
    </location>
    <ligand>
        <name>NAD(+)</name>
        <dbReference type="ChEBI" id="CHEBI:57540"/>
    </ligand>
</feature>
<comment type="caution">
    <text evidence="9">Was originally thought to be a dihydrodipicolinate reductase (DHDPR), catalyzing the conversion of dihydrodipicolinate to tetrahydrodipicolinate. However, it was shown in E.coli that the substrate of the enzymatic reaction is not dihydrodipicolinate (DHDP) but in fact (2S,4S)-4-hydroxy-2,3,4,5-tetrahydrodipicolinic acid (HTPA), the product released by the DapA-catalyzed reaction.</text>
</comment>
<feature type="binding site" evidence="9">
    <location>
        <begin position="81"/>
        <end position="83"/>
    </location>
    <ligand>
        <name>NAD(+)</name>
        <dbReference type="ChEBI" id="CHEBI:57540"/>
    </ligand>
</feature>
<dbReference type="Pfam" id="PF05173">
    <property type="entry name" value="DapB_C"/>
    <property type="match status" value="1"/>
</dbReference>
<dbReference type="InterPro" id="IPR023940">
    <property type="entry name" value="DHDPR_bac"/>
</dbReference>
<dbReference type="Gene3D" id="3.30.360.10">
    <property type="entry name" value="Dihydrodipicolinate Reductase, domain 2"/>
    <property type="match status" value="1"/>
</dbReference>
<dbReference type="NCBIfam" id="TIGR00036">
    <property type="entry name" value="dapB"/>
    <property type="match status" value="1"/>
</dbReference>
<dbReference type="GO" id="GO:0005829">
    <property type="term" value="C:cytosol"/>
    <property type="evidence" value="ECO:0007669"/>
    <property type="project" value="TreeGrafter"/>
</dbReference>
<feature type="active site" description="Proton donor" evidence="9">
    <location>
        <position position="141"/>
    </location>
</feature>
<protein>
    <recommendedName>
        <fullName evidence="9 10">4-hydroxy-tetrahydrodipicolinate reductase</fullName>
        <shortName evidence="9">HTPA reductase</shortName>
        <ecNumber evidence="9 10">1.17.1.8</ecNumber>
    </recommendedName>
</protein>
<evidence type="ECO:0000313" key="13">
    <source>
        <dbReference type="EMBL" id="HIW02108.1"/>
    </source>
</evidence>
<dbReference type="PROSITE" id="PS01298">
    <property type="entry name" value="DAPB"/>
    <property type="match status" value="1"/>
</dbReference>
<dbReference type="Gene3D" id="3.40.50.720">
    <property type="entry name" value="NAD(P)-binding Rossmann-like Domain"/>
    <property type="match status" value="1"/>
</dbReference>
<proteinExistence type="inferred from homology"/>
<reference evidence="13" key="2">
    <citation type="submission" date="2021-04" db="EMBL/GenBank/DDBJ databases">
        <authorList>
            <person name="Gilroy R."/>
        </authorList>
    </citation>
    <scope>NUCLEOTIDE SEQUENCE</scope>
    <source>
        <strain evidence="13">12435</strain>
    </source>
</reference>
<dbReference type="SUPFAM" id="SSF55347">
    <property type="entry name" value="Glyceraldehyde-3-phosphate dehydrogenase-like, C-terminal domain"/>
    <property type="match status" value="1"/>
</dbReference>
<evidence type="ECO:0000256" key="5">
    <source>
        <dbReference type="ARBA" id="ARBA00022915"/>
    </source>
</evidence>
<dbReference type="HAMAP" id="MF_00102">
    <property type="entry name" value="DapB"/>
    <property type="match status" value="1"/>
</dbReference>
<feature type="binding site" evidence="9">
    <location>
        <position position="32"/>
    </location>
    <ligand>
        <name>NAD(+)</name>
        <dbReference type="ChEBI" id="CHEBI:57540"/>
    </ligand>
</feature>
<dbReference type="GO" id="GO:0008839">
    <property type="term" value="F:4-hydroxy-tetrahydrodipicolinate reductase"/>
    <property type="evidence" value="ECO:0007669"/>
    <property type="project" value="UniProtKB-UniRule"/>
</dbReference>
<keyword evidence="8 9" id="KW-0457">Lysine biosynthesis</keyword>
<dbReference type="FunFam" id="3.30.360.10:FF:000009">
    <property type="entry name" value="4-hydroxy-tetrahydrodipicolinate reductase"/>
    <property type="match status" value="1"/>
</dbReference>
<evidence type="ECO:0000256" key="8">
    <source>
        <dbReference type="ARBA" id="ARBA00023154"/>
    </source>
</evidence>
<dbReference type="Proteomes" id="UP000823990">
    <property type="component" value="Unassembled WGS sequence"/>
</dbReference>
<comment type="function">
    <text evidence="9">Catalyzes the conversion of 4-hydroxy-tetrahydrodipicolinate (HTPA) to tetrahydrodipicolinate.</text>
</comment>
<dbReference type="EMBL" id="DXHS01000035">
    <property type="protein sequence ID" value="HIW02108.1"/>
    <property type="molecule type" value="Genomic_DNA"/>
</dbReference>
<keyword evidence="5 9" id="KW-0220">Diaminopimelate biosynthesis</keyword>
<comment type="subunit">
    <text evidence="9">Homotetramer.</text>
</comment>
<feature type="binding site" evidence="9">
    <location>
        <begin position="7"/>
        <end position="12"/>
    </location>
    <ligand>
        <name>NAD(+)</name>
        <dbReference type="ChEBI" id="CHEBI:57540"/>
    </ligand>
</feature>
<dbReference type="InterPro" id="IPR000846">
    <property type="entry name" value="DapB_N"/>
</dbReference>
<feature type="binding site" evidence="9">
    <location>
        <begin position="147"/>
        <end position="148"/>
    </location>
    <ligand>
        <name>(S)-2,3,4,5-tetrahydrodipicolinate</name>
        <dbReference type="ChEBI" id="CHEBI:16845"/>
    </ligand>
</feature>
<comment type="catalytic activity">
    <reaction evidence="9">
        <text>(S)-2,3,4,5-tetrahydrodipicolinate + NADP(+) + H2O = (2S,4S)-4-hydroxy-2,3,4,5-tetrahydrodipicolinate + NADPH + H(+)</text>
        <dbReference type="Rhea" id="RHEA:35331"/>
        <dbReference type="ChEBI" id="CHEBI:15377"/>
        <dbReference type="ChEBI" id="CHEBI:15378"/>
        <dbReference type="ChEBI" id="CHEBI:16845"/>
        <dbReference type="ChEBI" id="CHEBI:57783"/>
        <dbReference type="ChEBI" id="CHEBI:58349"/>
        <dbReference type="ChEBI" id="CHEBI:67139"/>
        <dbReference type="EC" id="1.17.1.8"/>
    </reaction>
</comment>
<comment type="similarity">
    <text evidence="1 9">Belongs to the DapB family.</text>
</comment>
<keyword evidence="3 9" id="KW-0028">Amino-acid biosynthesis</keyword>
<dbReference type="PANTHER" id="PTHR20836:SF7">
    <property type="entry name" value="4-HYDROXY-TETRAHYDRODIPICOLINATE REDUCTASE"/>
    <property type="match status" value="1"/>
</dbReference>
<keyword evidence="6 9" id="KW-0560">Oxidoreductase</keyword>
<accession>A0A9D1PZF1</accession>
<dbReference type="InterPro" id="IPR022663">
    <property type="entry name" value="DapB_C"/>
</dbReference>
<dbReference type="InterPro" id="IPR022664">
    <property type="entry name" value="DapB_N_CS"/>
</dbReference>
<dbReference type="PANTHER" id="PTHR20836">
    <property type="entry name" value="DIHYDRODIPICOLINATE REDUCTASE"/>
    <property type="match status" value="1"/>
</dbReference>
<organism evidence="13 14">
    <name type="scientific">Candidatus Protoclostridium stercorigallinarum</name>
    <dbReference type="NCBI Taxonomy" id="2838741"/>
    <lineage>
        <taxon>Bacteria</taxon>
        <taxon>Bacillati</taxon>
        <taxon>Bacillota</taxon>
        <taxon>Clostridia</taxon>
        <taxon>Candidatus Protoclostridium</taxon>
    </lineage>
</organism>
<comment type="subcellular location">
    <subcellularLocation>
        <location evidence="9">Cytoplasm</location>
    </subcellularLocation>
</comment>
<comment type="caution">
    <text evidence="13">The sequence shown here is derived from an EMBL/GenBank/DDBJ whole genome shotgun (WGS) entry which is preliminary data.</text>
</comment>
<dbReference type="PIRSF" id="PIRSF000161">
    <property type="entry name" value="DHPR"/>
    <property type="match status" value="1"/>
</dbReference>
<dbReference type="GO" id="GO:0016726">
    <property type="term" value="F:oxidoreductase activity, acting on CH or CH2 groups, NAD or NADP as acceptor"/>
    <property type="evidence" value="ECO:0007669"/>
    <property type="project" value="UniProtKB-UniRule"/>
</dbReference>
<feature type="binding site" evidence="9">
    <location>
        <position position="138"/>
    </location>
    <ligand>
        <name>(S)-2,3,4,5-tetrahydrodipicolinate</name>
        <dbReference type="ChEBI" id="CHEBI:16845"/>
    </ligand>
</feature>
<dbReference type="GO" id="GO:0050661">
    <property type="term" value="F:NADP binding"/>
    <property type="evidence" value="ECO:0007669"/>
    <property type="project" value="UniProtKB-UniRule"/>
</dbReference>
<feature type="active site" description="Proton donor/acceptor" evidence="9">
    <location>
        <position position="137"/>
    </location>
</feature>
<evidence type="ECO:0000256" key="4">
    <source>
        <dbReference type="ARBA" id="ARBA00022857"/>
    </source>
</evidence>
<evidence type="ECO:0000256" key="3">
    <source>
        <dbReference type="ARBA" id="ARBA00022605"/>
    </source>
</evidence>
<evidence type="ECO:0000256" key="2">
    <source>
        <dbReference type="ARBA" id="ARBA00022490"/>
    </source>
</evidence>
<dbReference type="GO" id="GO:0051287">
    <property type="term" value="F:NAD binding"/>
    <property type="evidence" value="ECO:0007669"/>
    <property type="project" value="UniProtKB-UniRule"/>
</dbReference>
<keyword evidence="4 9" id="KW-0521">NADP</keyword>
<feature type="domain" description="Dihydrodipicolinate reductase C-terminal" evidence="12">
    <location>
        <begin position="111"/>
        <end position="242"/>
    </location>
</feature>
<evidence type="ECO:0000256" key="1">
    <source>
        <dbReference type="ARBA" id="ARBA00006642"/>
    </source>
</evidence>
<name>A0A9D1PZF1_9FIRM</name>
<dbReference type="GO" id="GO:0009089">
    <property type="term" value="P:lysine biosynthetic process via diaminopimelate"/>
    <property type="evidence" value="ECO:0007669"/>
    <property type="project" value="UniProtKB-UniRule"/>
</dbReference>
<comment type="caution">
    <text evidence="9">Lacks conserved residue(s) required for the propagation of feature annotation.</text>
</comment>
<evidence type="ECO:0000256" key="6">
    <source>
        <dbReference type="ARBA" id="ARBA00023002"/>
    </source>
</evidence>